<evidence type="ECO:0000256" key="1">
    <source>
        <dbReference type="SAM" id="MobiDB-lite"/>
    </source>
</evidence>
<feature type="signal peptide" evidence="3">
    <location>
        <begin position="1"/>
        <end position="25"/>
    </location>
</feature>
<keyword evidence="2" id="KW-0472">Membrane</keyword>
<keyword evidence="2" id="KW-1133">Transmembrane helix</keyword>
<feature type="chain" id="PRO_5044824288" evidence="3">
    <location>
        <begin position="26"/>
        <end position="400"/>
    </location>
</feature>
<feature type="region of interest" description="Disordered" evidence="1">
    <location>
        <begin position="163"/>
        <end position="186"/>
    </location>
</feature>
<accession>A0ABD3WA26</accession>
<evidence type="ECO:0000313" key="4">
    <source>
        <dbReference type="EMBL" id="KAL3869593.1"/>
    </source>
</evidence>
<dbReference type="AlphaFoldDB" id="A0ABD3WA26"/>
<feature type="transmembrane region" description="Helical" evidence="2">
    <location>
        <begin position="251"/>
        <end position="274"/>
    </location>
</feature>
<name>A0ABD3WA26_SINWO</name>
<gene>
    <name evidence="4" type="ORF">ACJMK2_042261</name>
</gene>
<feature type="region of interest" description="Disordered" evidence="1">
    <location>
        <begin position="356"/>
        <end position="376"/>
    </location>
</feature>
<feature type="compositionally biased region" description="Polar residues" evidence="1">
    <location>
        <begin position="361"/>
        <end position="373"/>
    </location>
</feature>
<comment type="caution">
    <text evidence="4">The sequence shown here is derived from an EMBL/GenBank/DDBJ whole genome shotgun (WGS) entry which is preliminary data.</text>
</comment>
<evidence type="ECO:0000256" key="3">
    <source>
        <dbReference type="SAM" id="SignalP"/>
    </source>
</evidence>
<keyword evidence="2" id="KW-0812">Transmembrane</keyword>
<feature type="compositionally biased region" description="Polar residues" evidence="1">
    <location>
        <begin position="163"/>
        <end position="172"/>
    </location>
</feature>
<keyword evidence="3" id="KW-0732">Signal</keyword>
<protein>
    <submittedName>
        <fullName evidence="4">Uncharacterized protein</fullName>
    </submittedName>
</protein>
<evidence type="ECO:0000256" key="2">
    <source>
        <dbReference type="SAM" id="Phobius"/>
    </source>
</evidence>
<proteinExistence type="predicted"/>
<dbReference type="EMBL" id="JBJQND010000008">
    <property type="protein sequence ID" value="KAL3869593.1"/>
    <property type="molecule type" value="Genomic_DNA"/>
</dbReference>
<reference evidence="4 5" key="1">
    <citation type="submission" date="2024-11" db="EMBL/GenBank/DDBJ databases">
        <title>Chromosome-level genome assembly of the freshwater bivalve Anodonta woodiana.</title>
        <authorList>
            <person name="Chen X."/>
        </authorList>
    </citation>
    <scope>NUCLEOTIDE SEQUENCE [LARGE SCALE GENOMIC DNA]</scope>
    <source>
        <strain evidence="4">MN2024</strain>
        <tissue evidence="4">Gills</tissue>
    </source>
</reference>
<dbReference type="Proteomes" id="UP001634394">
    <property type="component" value="Unassembled WGS sequence"/>
</dbReference>
<sequence>MNSEFCCVVFMILMDVMLLPGISTAHEYQNYSRNDTAMLFATGRPVTKSRVDSEKGGNSDCLFNFEGACSLSVRVKTSDSVTCSTLDINNTRVSLCCNTGKWCTVPGSIINLGMSGINIITTDCSNISMDIIVKSVTCSGSSMECEDGKRNCTGILQTTMSYSMDSNHSTSSETDKNVTEASTESRGNNFNPLTITDWTTFAIIVTTISSNLTAKQTNNESILGNILGTINTKATTGSPDVTNSESPLKSMYTFLAVLGAILLAVFILVCICFCRTKSPKISQSLSANDLWPDRDVFQRHHSTDFSPYVPYCVNPAYEDYFDERRKIHVRNPNRYDPNTCRAHPPTPTLPTHCCSGKSDWSPPSTESPATIGSPSRDIYSLSYRKTDFYIDNISGNESDV</sequence>
<evidence type="ECO:0000313" key="5">
    <source>
        <dbReference type="Proteomes" id="UP001634394"/>
    </source>
</evidence>
<keyword evidence="5" id="KW-1185">Reference proteome</keyword>
<organism evidence="4 5">
    <name type="scientific">Sinanodonta woodiana</name>
    <name type="common">Chinese pond mussel</name>
    <name type="synonym">Anodonta woodiana</name>
    <dbReference type="NCBI Taxonomy" id="1069815"/>
    <lineage>
        <taxon>Eukaryota</taxon>
        <taxon>Metazoa</taxon>
        <taxon>Spiralia</taxon>
        <taxon>Lophotrochozoa</taxon>
        <taxon>Mollusca</taxon>
        <taxon>Bivalvia</taxon>
        <taxon>Autobranchia</taxon>
        <taxon>Heteroconchia</taxon>
        <taxon>Palaeoheterodonta</taxon>
        <taxon>Unionida</taxon>
        <taxon>Unionoidea</taxon>
        <taxon>Unionidae</taxon>
        <taxon>Unioninae</taxon>
        <taxon>Sinanodonta</taxon>
    </lineage>
</organism>